<dbReference type="RefSeq" id="WP_046315999.1">
    <property type="nucleotide sequence ID" value="NZ_JAMBJK010000008.1"/>
</dbReference>
<dbReference type="PATRIC" id="fig|1218492.5.peg.678"/>
<evidence type="ECO:0000313" key="2">
    <source>
        <dbReference type="EMBL" id="KJY62348.1"/>
    </source>
</evidence>
<dbReference type="PANTHER" id="PTHR10438:SF468">
    <property type="entry name" value="THIOREDOXIN-1-RELATED"/>
    <property type="match status" value="1"/>
</dbReference>
<accession>A0A0F4LVE7</accession>
<dbReference type="AlphaFoldDB" id="A0A0F4LVE7"/>
<dbReference type="Proteomes" id="UP000033558">
    <property type="component" value="Unassembled WGS sequence"/>
</dbReference>
<dbReference type="SUPFAM" id="SSF52833">
    <property type="entry name" value="Thioredoxin-like"/>
    <property type="match status" value="1"/>
</dbReference>
<reference evidence="2 3" key="1">
    <citation type="submission" date="2015-01" db="EMBL/GenBank/DDBJ databases">
        <title>Comparative genomics of the lactic acid bacteria isolated from the honey bee gut.</title>
        <authorList>
            <person name="Ellegaard K.M."/>
            <person name="Tamarit D."/>
            <person name="Javelind E."/>
            <person name="Olofsson T."/>
            <person name="Andersson S.G."/>
            <person name="Vasquez A."/>
        </authorList>
    </citation>
    <scope>NUCLEOTIDE SEQUENCE [LARGE SCALE GENOMIC DNA]</scope>
    <source>
        <strain evidence="2 3">Bin4</strain>
    </source>
</reference>
<dbReference type="STRING" id="1218492.JG30_05520"/>
<keyword evidence="3" id="KW-1185">Reference proteome</keyword>
<organism evidence="2 3">
    <name type="scientific">Bombilactobacillus mellifer</name>
    <dbReference type="NCBI Taxonomy" id="1218492"/>
    <lineage>
        <taxon>Bacteria</taxon>
        <taxon>Bacillati</taxon>
        <taxon>Bacillota</taxon>
        <taxon>Bacilli</taxon>
        <taxon>Lactobacillales</taxon>
        <taxon>Lactobacillaceae</taxon>
        <taxon>Bombilactobacillus</taxon>
    </lineage>
</organism>
<comment type="caution">
    <text evidence="2">The sequence shown here is derived from an EMBL/GenBank/DDBJ whole genome shotgun (WGS) entry which is preliminary data.</text>
</comment>
<gene>
    <name evidence="2" type="ORF">JG30_05520</name>
</gene>
<dbReference type="HOGENOM" id="CLU_090389_14_3_9"/>
<dbReference type="InterPro" id="IPR036249">
    <property type="entry name" value="Thioredoxin-like_sf"/>
</dbReference>
<dbReference type="EMBL" id="JXJQ01000006">
    <property type="protein sequence ID" value="KJY62348.1"/>
    <property type="molecule type" value="Genomic_DNA"/>
</dbReference>
<feature type="domain" description="Thioredoxin" evidence="1">
    <location>
        <begin position="1"/>
        <end position="106"/>
    </location>
</feature>
<dbReference type="CDD" id="cd02947">
    <property type="entry name" value="TRX_family"/>
    <property type="match status" value="1"/>
</dbReference>
<dbReference type="PROSITE" id="PS51352">
    <property type="entry name" value="THIOREDOXIN_2"/>
    <property type="match status" value="1"/>
</dbReference>
<dbReference type="InterPro" id="IPR050620">
    <property type="entry name" value="Thioredoxin_H-type-like"/>
</dbReference>
<proteinExistence type="predicted"/>
<sequence length="106" mass="12283">MKQLTEFPTTDLAQITQKGQYVLFFHADWCPDCKFIEPEMPSIEEDFPEYQFISVDRDQFLDLAKKLNIMGIPSFVAYADGQEIGRLVNKNRKTKAEVEDFLKSLA</sequence>
<evidence type="ECO:0000313" key="3">
    <source>
        <dbReference type="Proteomes" id="UP000033558"/>
    </source>
</evidence>
<name>A0A0F4LVE7_9LACO</name>
<protein>
    <submittedName>
        <fullName evidence="2">Thioredoxin</fullName>
    </submittedName>
</protein>
<dbReference type="Pfam" id="PF00085">
    <property type="entry name" value="Thioredoxin"/>
    <property type="match status" value="1"/>
</dbReference>
<evidence type="ECO:0000259" key="1">
    <source>
        <dbReference type="PROSITE" id="PS51352"/>
    </source>
</evidence>
<dbReference type="Gene3D" id="3.40.30.10">
    <property type="entry name" value="Glutaredoxin"/>
    <property type="match status" value="1"/>
</dbReference>
<dbReference type="InterPro" id="IPR013766">
    <property type="entry name" value="Thioredoxin_domain"/>
</dbReference>
<dbReference type="OrthoDB" id="7629852at2"/>
<dbReference type="PANTHER" id="PTHR10438">
    <property type="entry name" value="THIOREDOXIN"/>
    <property type="match status" value="1"/>
</dbReference>